<keyword evidence="2" id="KW-1185">Reference proteome</keyword>
<name>A0ACC4AUF0_POPAL</name>
<dbReference type="Proteomes" id="UP000309997">
    <property type="component" value="Unassembled WGS sequence"/>
</dbReference>
<reference evidence="1 2" key="1">
    <citation type="journal article" date="2024" name="Plant Biotechnol. J.">
        <title>Genome and CRISPR/Cas9 system of a widespread forest tree (Populus alba) in the world.</title>
        <authorList>
            <person name="Liu Y.J."/>
            <person name="Jiang P.F."/>
            <person name="Han X.M."/>
            <person name="Li X.Y."/>
            <person name="Wang H.M."/>
            <person name="Wang Y.J."/>
            <person name="Wang X.X."/>
            <person name="Zeng Q.Y."/>
        </authorList>
    </citation>
    <scope>NUCLEOTIDE SEQUENCE [LARGE SCALE GENOMIC DNA]</scope>
    <source>
        <strain evidence="2">cv. PAL-ZL1</strain>
    </source>
</reference>
<comment type="caution">
    <text evidence="1">The sequence shown here is derived from an EMBL/GenBank/DDBJ whole genome shotgun (WGS) entry which is preliminary data.</text>
</comment>
<proteinExistence type="predicted"/>
<gene>
    <name evidence="1" type="ORF">D5086_029735</name>
</gene>
<organism evidence="1 2">
    <name type="scientific">Populus alba</name>
    <name type="common">White poplar</name>
    <dbReference type="NCBI Taxonomy" id="43335"/>
    <lineage>
        <taxon>Eukaryota</taxon>
        <taxon>Viridiplantae</taxon>
        <taxon>Streptophyta</taxon>
        <taxon>Embryophyta</taxon>
        <taxon>Tracheophyta</taxon>
        <taxon>Spermatophyta</taxon>
        <taxon>Magnoliopsida</taxon>
        <taxon>eudicotyledons</taxon>
        <taxon>Gunneridae</taxon>
        <taxon>Pentapetalae</taxon>
        <taxon>rosids</taxon>
        <taxon>fabids</taxon>
        <taxon>Malpighiales</taxon>
        <taxon>Salicaceae</taxon>
        <taxon>Saliceae</taxon>
        <taxon>Populus</taxon>
    </lineage>
</organism>
<evidence type="ECO:0000313" key="1">
    <source>
        <dbReference type="EMBL" id="KAL3569845.1"/>
    </source>
</evidence>
<protein>
    <submittedName>
        <fullName evidence="1">Uncharacterized protein</fullName>
    </submittedName>
</protein>
<sequence>MGDHIRRGEEFEKKADKKINGWALLGSKYEDAADLLTQSANQFKLAKSWDKAGSVFIKLSNCHLKLDSRHEAATAYVDAASCYKKTSTKGAISCYLQAVDIYVDMGRYSNAAKYCKEIGELYELEQNSDKAILYFEKAADYYEFQESNSLANKCKLKVAEISAQLEQYQKAIQIYEDVARQSLNNNLLKYGVRGYLLNAGICQLRRGDVVAITNALEQYENLDPTFSRTREYRFLSDLATAIDEEDVPKLTSIIKEFDSISKLIAFRACPTDVLEMIPWDWCQAKQIASLQEQKTLLAVEFQFQGSVDARREDASSYTKAVALASNWIDKAYNCGISILKNISGHFPHHLCKSPLVSIAVRFVAAHSCFLKDRQHHRSDHLAPAHMSLHAAPSSGFDDDWCTLNSRQRLIQAIVLLLVWENCSFEGPEAL</sequence>
<dbReference type="EMBL" id="RCHU02000016">
    <property type="protein sequence ID" value="KAL3569845.1"/>
    <property type="molecule type" value="Genomic_DNA"/>
</dbReference>
<evidence type="ECO:0000313" key="2">
    <source>
        <dbReference type="Proteomes" id="UP000309997"/>
    </source>
</evidence>
<accession>A0ACC4AUF0</accession>